<keyword evidence="1" id="KW-0175">Coiled coil</keyword>
<name>A0A8S1NZD6_PARPR</name>
<accession>A0A8S1NZD6</accession>
<evidence type="ECO:0000313" key="2">
    <source>
        <dbReference type="EMBL" id="CAD8096999.1"/>
    </source>
</evidence>
<dbReference type="OMA" id="NIYKGAN"/>
<dbReference type="EMBL" id="CAJJDM010000106">
    <property type="protein sequence ID" value="CAD8096999.1"/>
    <property type="molecule type" value="Genomic_DNA"/>
</dbReference>
<protein>
    <submittedName>
        <fullName evidence="2">Uncharacterized protein</fullName>
    </submittedName>
</protein>
<sequence length="234" mass="27055">MNKINQILLRLLKIKKITEITEINKRLNQKESELQTIQKQFDQINQEKLQKEKQLKLDLEKIQQYPTTLQFSVTYKGVNCQVTEGGKVVECPGSSTYYCLCEQAIPNTGKILFAFQILSLTPNMLIGIGFRDIIQKNNYQNVGVGYGSYMIHQNGYTYSHHNKDVNNKQLSYTYTTNDIIIMEVSIEHKYIKWTQQNNPLTTVMEIDTSISQELYPCLLIYQSSEVKILGNIPN</sequence>
<keyword evidence="3" id="KW-1185">Reference proteome</keyword>
<dbReference type="AlphaFoldDB" id="A0A8S1NZD6"/>
<proteinExistence type="predicted"/>
<comment type="caution">
    <text evidence="2">The sequence shown here is derived from an EMBL/GenBank/DDBJ whole genome shotgun (WGS) entry which is preliminary data.</text>
</comment>
<reference evidence="2" key="1">
    <citation type="submission" date="2021-01" db="EMBL/GenBank/DDBJ databases">
        <authorList>
            <consortium name="Genoscope - CEA"/>
            <person name="William W."/>
        </authorList>
    </citation>
    <scope>NUCLEOTIDE SEQUENCE</scope>
</reference>
<evidence type="ECO:0000256" key="1">
    <source>
        <dbReference type="SAM" id="Coils"/>
    </source>
</evidence>
<gene>
    <name evidence="2" type="ORF">PPRIM_AZ9-3.1.T1030001</name>
</gene>
<dbReference type="Proteomes" id="UP000688137">
    <property type="component" value="Unassembled WGS sequence"/>
</dbReference>
<organism evidence="2 3">
    <name type="scientific">Paramecium primaurelia</name>
    <dbReference type="NCBI Taxonomy" id="5886"/>
    <lineage>
        <taxon>Eukaryota</taxon>
        <taxon>Sar</taxon>
        <taxon>Alveolata</taxon>
        <taxon>Ciliophora</taxon>
        <taxon>Intramacronucleata</taxon>
        <taxon>Oligohymenophorea</taxon>
        <taxon>Peniculida</taxon>
        <taxon>Parameciidae</taxon>
        <taxon>Paramecium</taxon>
    </lineage>
</organism>
<feature type="coiled-coil region" evidence="1">
    <location>
        <begin position="20"/>
        <end position="54"/>
    </location>
</feature>
<evidence type="ECO:0000313" key="3">
    <source>
        <dbReference type="Proteomes" id="UP000688137"/>
    </source>
</evidence>